<dbReference type="PRINTS" id="PR00421">
    <property type="entry name" value="THIOREDOXIN"/>
</dbReference>
<feature type="domain" description="Thioredoxin" evidence="11">
    <location>
        <begin position="12"/>
        <end position="131"/>
    </location>
</feature>
<feature type="signal peptide" evidence="10">
    <location>
        <begin position="1"/>
        <end position="22"/>
    </location>
</feature>
<dbReference type="FunFam" id="3.40.30.10:FF:000032">
    <property type="entry name" value="Protein disulfide-isomerase A6 homolog"/>
    <property type="match status" value="1"/>
</dbReference>
<keyword evidence="7" id="KW-0413">Isomerase</keyword>
<dbReference type="GO" id="GO:0006457">
    <property type="term" value="P:protein folding"/>
    <property type="evidence" value="ECO:0007669"/>
    <property type="project" value="TreeGrafter"/>
</dbReference>
<comment type="caution">
    <text evidence="12">The sequence shown here is derived from an EMBL/GenBank/DDBJ whole genome shotgun (WGS) entry which is preliminary data.</text>
</comment>
<evidence type="ECO:0000256" key="4">
    <source>
        <dbReference type="ARBA" id="ARBA00022729"/>
    </source>
</evidence>
<evidence type="ECO:0000256" key="10">
    <source>
        <dbReference type="SAM" id="SignalP"/>
    </source>
</evidence>
<dbReference type="SUPFAM" id="SSF47933">
    <property type="entry name" value="ERP29 C domain-like"/>
    <property type="match status" value="1"/>
</dbReference>
<dbReference type="CDD" id="cd02998">
    <property type="entry name" value="PDI_a_ERp38"/>
    <property type="match status" value="1"/>
</dbReference>
<reference evidence="12 13" key="1">
    <citation type="journal article" date="2018" name="BMC Genomics">
        <title>Genomic evidence for intraspecific hybridization in a clonal and extremely halotolerant yeast.</title>
        <authorList>
            <person name="Gostincar C."/>
            <person name="Stajich J.E."/>
            <person name="Zupancic J."/>
            <person name="Zalar P."/>
            <person name="Gunde-Cimerman N."/>
        </authorList>
    </citation>
    <scope>NUCLEOTIDE SEQUENCE [LARGE SCALE GENOMIC DNA]</scope>
    <source>
        <strain evidence="12 13">EXF-151</strain>
    </source>
</reference>
<dbReference type="InterPro" id="IPR051063">
    <property type="entry name" value="PDI"/>
</dbReference>
<keyword evidence="8" id="KW-0676">Redox-active center</keyword>
<feature type="chain" id="PRO_5018297372" description="protein disulfide-isomerase" evidence="10">
    <location>
        <begin position="23"/>
        <end position="388"/>
    </location>
</feature>
<dbReference type="InterPro" id="IPR017937">
    <property type="entry name" value="Thioredoxin_CS"/>
</dbReference>
<evidence type="ECO:0000256" key="1">
    <source>
        <dbReference type="ARBA" id="ARBA00001182"/>
    </source>
</evidence>
<evidence type="ECO:0000256" key="9">
    <source>
        <dbReference type="RuleBase" id="RU004208"/>
    </source>
</evidence>
<dbReference type="InterPro" id="IPR036356">
    <property type="entry name" value="ERp29_C_sf"/>
</dbReference>
<protein>
    <recommendedName>
        <fullName evidence="3">protein disulfide-isomerase</fullName>
        <ecNumber evidence="3">5.3.4.1</ecNumber>
    </recommendedName>
</protein>
<evidence type="ECO:0000256" key="7">
    <source>
        <dbReference type="ARBA" id="ARBA00023235"/>
    </source>
</evidence>
<dbReference type="PROSITE" id="PS00194">
    <property type="entry name" value="THIOREDOXIN_1"/>
    <property type="match status" value="1"/>
</dbReference>
<evidence type="ECO:0000256" key="6">
    <source>
        <dbReference type="ARBA" id="ARBA00023157"/>
    </source>
</evidence>
<keyword evidence="6" id="KW-1015">Disulfide bond</keyword>
<dbReference type="PANTHER" id="PTHR45672:SF11">
    <property type="entry name" value="PROTEIN DISULFIDE-ISOMERASE C17H9.14C"/>
    <property type="match status" value="1"/>
</dbReference>
<evidence type="ECO:0000256" key="3">
    <source>
        <dbReference type="ARBA" id="ARBA00012723"/>
    </source>
</evidence>
<organism evidence="12 13">
    <name type="scientific">Hortaea werneckii</name>
    <name type="common">Black yeast</name>
    <name type="synonym">Cladosporium werneckii</name>
    <dbReference type="NCBI Taxonomy" id="91943"/>
    <lineage>
        <taxon>Eukaryota</taxon>
        <taxon>Fungi</taxon>
        <taxon>Dikarya</taxon>
        <taxon>Ascomycota</taxon>
        <taxon>Pezizomycotina</taxon>
        <taxon>Dothideomycetes</taxon>
        <taxon>Dothideomycetidae</taxon>
        <taxon>Mycosphaerellales</taxon>
        <taxon>Teratosphaeriaceae</taxon>
        <taxon>Hortaea</taxon>
    </lineage>
</organism>
<dbReference type="NCBIfam" id="TIGR01126">
    <property type="entry name" value="pdi_dom"/>
    <property type="match status" value="1"/>
</dbReference>
<dbReference type="PANTHER" id="PTHR45672">
    <property type="entry name" value="PROTEIN DISULFIDE-ISOMERASE C17H9.14C-RELATED"/>
    <property type="match status" value="1"/>
</dbReference>
<evidence type="ECO:0000256" key="5">
    <source>
        <dbReference type="ARBA" id="ARBA00022737"/>
    </source>
</evidence>
<dbReference type="GO" id="GO:0003756">
    <property type="term" value="F:protein disulfide isomerase activity"/>
    <property type="evidence" value="ECO:0007669"/>
    <property type="project" value="UniProtKB-EC"/>
</dbReference>
<accession>A0A3M7C5S9</accession>
<evidence type="ECO:0000256" key="8">
    <source>
        <dbReference type="ARBA" id="ARBA00023284"/>
    </source>
</evidence>
<dbReference type="EMBL" id="QWIN01000782">
    <property type="protein sequence ID" value="RMY47007.1"/>
    <property type="molecule type" value="Genomic_DNA"/>
</dbReference>
<evidence type="ECO:0000313" key="12">
    <source>
        <dbReference type="EMBL" id="RMY47007.1"/>
    </source>
</evidence>
<dbReference type="Pfam" id="PF07749">
    <property type="entry name" value="ERp29"/>
    <property type="match status" value="1"/>
</dbReference>
<dbReference type="SUPFAM" id="SSF52833">
    <property type="entry name" value="Thioredoxin-like"/>
    <property type="match status" value="2"/>
</dbReference>
<feature type="domain" description="Thioredoxin" evidence="11">
    <location>
        <begin position="136"/>
        <end position="270"/>
    </location>
</feature>
<dbReference type="GO" id="GO:0005783">
    <property type="term" value="C:endoplasmic reticulum"/>
    <property type="evidence" value="ECO:0007669"/>
    <property type="project" value="InterPro"/>
</dbReference>
<evidence type="ECO:0000313" key="13">
    <source>
        <dbReference type="Proteomes" id="UP000270230"/>
    </source>
</evidence>
<dbReference type="InterPro" id="IPR013766">
    <property type="entry name" value="Thioredoxin_domain"/>
</dbReference>
<gene>
    <name evidence="12" type="ORF">D0865_08929</name>
</gene>
<dbReference type="Proteomes" id="UP000270230">
    <property type="component" value="Unassembled WGS sequence"/>
</dbReference>
<dbReference type="InterPro" id="IPR036249">
    <property type="entry name" value="Thioredoxin-like_sf"/>
</dbReference>
<name>A0A3M7C5S9_HORWE</name>
<dbReference type="PROSITE" id="PS51352">
    <property type="entry name" value="THIOREDOXIN_2"/>
    <property type="match status" value="2"/>
</dbReference>
<dbReference type="AlphaFoldDB" id="A0A3M7C5S9"/>
<dbReference type="OrthoDB" id="10264505at2759"/>
<dbReference type="Gene3D" id="3.40.30.10">
    <property type="entry name" value="Glutaredoxin"/>
    <property type="match status" value="2"/>
</dbReference>
<keyword evidence="4 10" id="KW-0732">Signal</keyword>
<dbReference type="InterPro" id="IPR011679">
    <property type="entry name" value="ERp29_C"/>
</dbReference>
<comment type="catalytic activity">
    <reaction evidence="1">
        <text>Catalyzes the rearrangement of -S-S- bonds in proteins.</text>
        <dbReference type="EC" id="5.3.4.1"/>
    </reaction>
</comment>
<keyword evidence="5" id="KW-0677">Repeat</keyword>
<dbReference type="EC" id="5.3.4.1" evidence="3"/>
<evidence type="ECO:0000259" key="11">
    <source>
        <dbReference type="PROSITE" id="PS51352"/>
    </source>
</evidence>
<dbReference type="Gene3D" id="1.20.1150.12">
    <property type="entry name" value="Endoplasmic reticulum resident protein 29, C-terminal domain"/>
    <property type="match status" value="1"/>
</dbReference>
<dbReference type="Pfam" id="PF00085">
    <property type="entry name" value="Thioredoxin"/>
    <property type="match status" value="2"/>
</dbReference>
<evidence type="ECO:0000256" key="2">
    <source>
        <dbReference type="ARBA" id="ARBA00006347"/>
    </source>
</evidence>
<dbReference type="InterPro" id="IPR005788">
    <property type="entry name" value="PDI_thioredoxin-like_dom"/>
</dbReference>
<sequence length="388" mass="41595">MTRLSQLLTASLAIFGSSVAAAVVDLTPSNFDEIVHKSGKPALVEFFAPWCGHCKNLAPVYEELGQQYEFAKDKVTIAKVDADEHKSLGRDYGVQGFPTLKWFDGKSKEPQDYRSGRDIDSLAGFITDKTGIKPKVKKGIPSPVEMLNDKSFKEQIGGEKDALVAFTAPWLPQELNTIPLMHHPLTSTTTDCKSLAPTWEKLAADFAAETGVLIAKVDCEAENAKAVAKAAGIKSYPTINYYPAGSVDAVPYTGGRTEDALVQFVNSKAGTHRTAGGGLDKLAGTIPSLDALLANLKTGEASASAYAELETAAKAVQDKSAEYYGKVAAKLQENGEYAAKELARLQGLMGQAMNKGGLKQEKMDDLIVRSNILSRFLGGGKEEGKDEL</sequence>
<proteinExistence type="inferred from homology"/>
<comment type="similarity">
    <text evidence="2 9">Belongs to the protein disulfide isomerase family.</text>
</comment>